<dbReference type="RefSeq" id="XP_003657525.1">
    <property type="nucleotide sequence ID" value="XM_003657477.1"/>
</dbReference>
<accession>G2RH77</accession>
<dbReference type="Proteomes" id="UP000008181">
    <property type="component" value="Chromosome 6"/>
</dbReference>
<dbReference type="OrthoDB" id="4062651at2759"/>
<dbReference type="SUPFAM" id="SSF48403">
    <property type="entry name" value="Ankyrin repeat"/>
    <property type="match status" value="1"/>
</dbReference>
<name>G2RH77_THETT</name>
<dbReference type="HOGENOM" id="CLU_1682193_0_0_1"/>
<dbReference type="KEGG" id="ttt:THITE_2059778"/>
<keyword evidence="2" id="KW-1185">Reference proteome</keyword>
<dbReference type="Gene3D" id="1.25.40.20">
    <property type="entry name" value="Ankyrin repeat-containing domain"/>
    <property type="match status" value="1"/>
</dbReference>
<feature type="non-terminal residue" evidence="1">
    <location>
        <position position="157"/>
    </location>
</feature>
<evidence type="ECO:0000313" key="1">
    <source>
        <dbReference type="EMBL" id="AEO71189.1"/>
    </source>
</evidence>
<dbReference type="EMBL" id="CP003014">
    <property type="protein sequence ID" value="AEO71189.1"/>
    <property type="molecule type" value="Genomic_DNA"/>
</dbReference>
<dbReference type="Pfam" id="PF00023">
    <property type="entry name" value="Ank"/>
    <property type="match status" value="1"/>
</dbReference>
<dbReference type="eggNOG" id="ENOG502RM25">
    <property type="taxonomic scope" value="Eukaryota"/>
</dbReference>
<dbReference type="AlphaFoldDB" id="G2RH77"/>
<dbReference type="GeneID" id="11523094"/>
<gene>
    <name evidence="1" type="ORF">THITE_2059778</name>
</gene>
<evidence type="ECO:0008006" key="3">
    <source>
        <dbReference type="Google" id="ProtNLM"/>
    </source>
</evidence>
<dbReference type="InterPro" id="IPR002110">
    <property type="entry name" value="Ankyrin_rpt"/>
</dbReference>
<dbReference type="InterPro" id="IPR036770">
    <property type="entry name" value="Ankyrin_rpt-contain_sf"/>
</dbReference>
<reference evidence="1 2" key="1">
    <citation type="journal article" date="2011" name="Nat. Biotechnol.">
        <title>Comparative genomic analysis of the thermophilic biomass-degrading fungi Myceliophthora thermophila and Thielavia terrestris.</title>
        <authorList>
            <person name="Berka R.M."/>
            <person name="Grigoriev I.V."/>
            <person name="Otillar R."/>
            <person name="Salamov A."/>
            <person name="Grimwood J."/>
            <person name="Reid I."/>
            <person name="Ishmael N."/>
            <person name="John T."/>
            <person name="Darmond C."/>
            <person name="Moisan M.-C."/>
            <person name="Henrissat B."/>
            <person name="Coutinho P.M."/>
            <person name="Lombard V."/>
            <person name="Natvig D.O."/>
            <person name="Lindquist E."/>
            <person name="Schmutz J."/>
            <person name="Lucas S."/>
            <person name="Harris P."/>
            <person name="Powlowski J."/>
            <person name="Bellemare A."/>
            <person name="Taylor D."/>
            <person name="Butler G."/>
            <person name="de Vries R.P."/>
            <person name="Allijn I.E."/>
            <person name="van den Brink J."/>
            <person name="Ushinsky S."/>
            <person name="Storms R."/>
            <person name="Powell A.J."/>
            <person name="Paulsen I.T."/>
            <person name="Elbourne L.D.H."/>
            <person name="Baker S.E."/>
            <person name="Magnuson J."/>
            <person name="LaBoissiere S."/>
            <person name="Clutterbuck A.J."/>
            <person name="Martinez D."/>
            <person name="Wogulis M."/>
            <person name="de Leon A.L."/>
            <person name="Rey M.W."/>
            <person name="Tsang A."/>
        </authorList>
    </citation>
    <scope>NUCLEOTIDE SEQUENCE [LARGE SCALE GENOMIC DNA]</scope>
    <source>
        <strain evidence="2">ATCC 38088 / NRRL 8126</strain>
    </source>
</reference>
<proteinExistence type="predicted"/>
<organism evidence="1 2">
    <name type="scientific">Thermothielavioides terrestris (strain ATCC 38088 / NRRL 8126)</name>
    <name type="common">Thielavia terrestris</name>
    <dbReference type="NCBI Taxonomy" id="578455"/>
    <lineage>
        <taxon>Eukaryota</taxon>
        <taxon>Fungi</taxon>
        <taxon>Dikarya</taxon>
        <taxon>Ascomycota</taxon>
        <taxon>Pezizomycotina</taxon>
        <taxon>Sordariomycetes</taxon>
        <taxon>Sordariomycetidae</taxon>
        <taxon>Sordariales</taxon>
        <taxon>Chaetomiaceae</taxon>
        <taxon>Thermothielavioides</taxon>
        <taxon>Thermothielavioides terrestris</taxon>
    </lineage>
</organism>
<sequence>MLRKAKDCRLAVLVNLPFSAPRDVHRQWPLKLLGSPLAVAVSVNSLMAVKALLDLGADPFLPVYDGIQFQPGDPRQQWTAFHIAAKYHCGDILQYLVEHTDTSKQLGLSALGCALAFSTSLERLAMHGPRRTKQLDRTIQIIQGIQSLAVMTSNGMT</sequence>
<protein>
    <recommendedName>
        <fullName evidence="3">Ankyrin repeat-containing protein</fullName>
    </recommendedName>
</protein>
<evidence type="ECO:0000313" key="2">
    <source>
        <dbReference type="Proteomes" id="UP000008181"/>
    </source>
</evidence>